<dbReference type="AlphaFoldDB" id="A0A5M5E204"/>
<evidence type="ECO:0000313" key="2">
    <source>
        <dbReference type="Proteomes" id="UP000473905"/>
    </source>
</evidence>
<reference evidence="1 2" key="1">
    <citation type="journal article" date="2019" name="Nat. Med.">
        <title>A library of human gut bacterial isolates paired with longitudinal multiomics data enables mechanistic microbiome research.</title>
        <authorList>
            <person name="Poyet M."/>
            <person name="Groussin M."/>
            <person name="Gibbons S.M."/>
            <person name="Avila-Pacheco J."/>
            <person name="Jiang X."/>
            <person name="Kearney S.M."/>
            <person name="Perrotta A.R."/>
            <person name="Berdy B."/>
            <person name="Zhao S."/>
            <person name="Lieberman T.D."/>
            <person name="Swanson P.K."/>
            <person name="Smith M."/>
            <person name="Roesemann S."/>
            <person name="Alexander J.E."/>
            <person name="Rich S.A."/>
            <person name="Livny J."/>
            <person name="Vlamakis H."/>
            <person name="Clish C."/>
            <person name="Bullock K."/>
            <person name="Deik A."/>
            <person name="Scott J."/>
            <person name="Pierce K.A."/>
            <person name="Xavier R.J."/>
            <person name="Alm E.J."/>
        </authorList>
    </citation>
    <scope>NUCLEOTIDE SEQUENCE [LARGE SCALE GENOMIC DNA]</scope>
    <source>
        <strain evidence="1 2">BIOML-A134</strain>
    </source>
</reference>
<dbReference type="EMBL" id="VWKB01000040">
    <property type="protein sequence ID" value="KAA4091034.1"/>
    <property type="molecule type" value="Genomic_DNA"/>
</dbReference>
<evidence type="ECO:0000313" key="1">
    <source>
        <dbReference type="EMBL" id="KAA4091034.1"/>
    </source>
</evidence>
<accession>A0A5M5E204</accession>
<comment type="caution">
    <text evidence="1">The sequence shown here is derived from an EMBL/GenBank/DDBJ whole genome shotgun (WGS) entry which is preliminary data.</text>
</comment>
<sequence length="374" mass="43555">MKVYTHFYLMDENTAIGFRWRTLLQYGNSWEVIGSVVMKNPGGAKFKSPTHQAIDDAETLRQLRHFDESKDKWYEFGSDTTIDCVGDLFAFYYDLPRREDLNGVIQIFNLFYIKEADLSKALVYSEATSNTFRFADEENVTNYDIEHLVPPVYLGFGNLAWHKRYNQKAEQFFNAAINKCGMKYLDPIFQHNNFTHPLYLMRYAKNKPKYIRYRMKFKQNTLIPTGVENAISDARSTLSKHIPNMERAKRQEQRQKIADEVFNHLKNQKGYQVVAIKGKNGISLCNGAVRLVINSNKNEAVHLFVNCGTKGMSKESMKSFFNKMENSFGFQRAYDIQKYENRMHLSFAKLTSQNPLEKIEQIVSFVETSLSNEK</sequence>
<name>A0A5M5E204_BACOV</name>
<protein>
    <submittedName>
        <fullName evidence="1">Uncharacterized protein</fullName>
    </submittedName>
</protein>
<organism evidence="1 2">
    <name type="scientific">Bacteroides ovatus</name>
    <dbReference type="NCBI Taxonomy" id="28116"/>
    <lineage>
        <taxon>Bacteria</taxon>
        <taxon>Pseudomonadati</taxon>
        <taxon>Bacteroidota</taxon>
        <taxon>Bacteroidia</taxon>
        <taxon>Bacteroidales</taxon>
        <taxon>Bacteroidaceae</taxon>
        <taxon>Bacteroides</taxon>
    </lineage>
</organism>
<gene>
    <name evidence="1" type="ORF">F3D66_23990</name>
</gene>
<keyword evidence="2" id="KW-1185">Reference proteome</keyword>
<proteinExistence type="predicted"/>
<dbReference type="Proteomes" id="UP000473905">
    <property type="component" value="Unassembled WGS sequence"/>
</dbReference>